<accession>A0A3S4XL07</accession>
<dbReference type="GO" id="GO:0016020">
    <property type="term" value="C:membrane"/>
    <property type="evidence" value="ECO:0007669"/>
    <property type="project" value="UniProtKB-SubCell"/>
</dbReference>
<reference evidence="7 8" key="1">
    <citation type="journal article" date="2015" name="Int. J. Syst. Evol. Microbiol.">
        <title>Gemmobacter intermedius sp. nov., isolated from a white stork (Ciconia ciconia).</title>
        <authorList>
            <person name="Kampfer P."/>
            <person name="Jerzak L."/>
            <person name="Wilharm G."/>
            <person name="Golke J."/>
            <person name="Busse H.J."/>
            <person name="Glaeser S.P."/>
        </authorList>
    </citation>
    <scope>NUCLEOTIDE SEQUENCE [LARGE SCALE GENOMIC DNA]</scope>
    <source>
        <strain evidence="7 8">119/4</strain>
    </source>
</reference>
<dbReference type="OrthoDB" id="9781261at2"/>
<dbReference type="Gene3D" id="2.60.40.420">
    <property type="entry name" value="Cupredoxins - blue copper proteins"/>
    <property type="match status" value="1"/>
</dbReference>
<dbReference type="GO" id="GO:0004129">
    <property type="term" value="F:cytochrome-c oxidase activity"/>
    <property type="evidence" value="ECO:0007669"/>
    <property type="project" value="UniProtKB-EC"/>
</dbReference>
<dbReference type="EMBL" id="SBLC01000037">
    <property type="protein sequence ID" value="RWY38432.1"/>
    <property type="molecule type" value="Genomic_DNA"/>
</dbReference>
<keyword evidence="5" id="KW-1133">Transmembrane helix</keyword>
<comment type="subcellular location">
    <subcellularLocation>
        <location evidence="1">Membrane</location>
    </subcellularLocation>
</comment>
<dbReference type="InterPro" id="IPR008972">
    <property type="entry name" value="Cupredoxin"/>
</dbReference>
<comment type="caution">
    <text evidence="7">The sequence shown here is derived from an EMBL/GenBank/DDBJ whole genome shotgun (WGS) entry which is preliminary data.</text>
</comment>
<feature type="transmembrane region" description="Helical" evidence="5">
    <location>
        <begin position="77"/>
        <end position="100"/>
    </location>
</feature>
<gene>
    <name evidence="7" type="ORF">EP867_16285</name>
</gene>
<keyword evidence="5" id="KW-0812">Transmembrane</keyword>
<protein>
    <recommendedName>
        <fullName evidence="6">Cytochrome oxidase subunit II copper A binding domain-containing protein</fullName>
    </recommendedName>
</protein>
<dbReference type="PANTHER" id="PTHR22888:SF9">
    <property type="entry name" value="CYTOCHROME C OXIDASE SUBUNIT 2"/>
    <property type="match status" value="1"/>
</dbReference>
<dbReference type="InterPro" id="IPR045187">
    <property type="entry name" value="CcO_II"/>
</dbReference>
<dbReference type="AlphaFoldDB" id="A0A3S4XL07"/>
<dbReference type="PROSITE" id="PS50857">
    <property type="entry name" value="COX2_CUA"/>
    <property type="match status" value="1"/>
</dbReference>
<comment type="similarity">
    <text evidence="2">Belongs to the cytochrome c oxidase subunit 2 family.</text>
</comment>
<dbReference type="Proteomes" id="UP000287168">
    <property type="component" value="Unassembled WGS sequence"/>
</dbReference>
<comment type="catalytic activity">
    <reaction evidence="4">
        <text>4 Fe(II)-[cytochrome c] + O2 + 8 H(+)(in) = 4 Fe(III)-[cytochrome c] + 2 H2O + 4 H(+)(out)</text>
        <dbReference type="Rhea" id="RHEA:11436"/>
        <dbReference type="Rhea" id="RHEA-COMP:10350"/>
        <dbReference type="Rhea" id="RHEA-COMP:14399"/>
        <dbReference type="ChEBI" id="CHEBI:15377"/>
        <dbReference type="ChEBI" id="CHEBI:15378"/>
        <dbReference type="ChEBI" id="CHEBI:15379"/>
        <dbReference type="ChEBI" id="CHEBI:29033"/>
        <dbReference type="ChEBI" id="CHEBI:29034"/>
        <dbReference type="EC" id="7.1.1.9"/>
    </reaction>
</comment>
<dbReference type="GO" id="GO:0005507">
    <property type="term" value="F:copper ion binding"/>
    <property type="evidence" value="ECO:0007669"/>
    <property type="project" value="InterPro"/>
</dbReference>
<evidence type="ECO:0000256" key="2">
    <source>
        <dbReference type="ARBA" id="ARBA00007866"/>
    </source>
</evidence>
<organism evidence="7 8">
    <name type="scientific">Falsigemmobacter intermedius</name>
    <dbReference type="NCBI Taxonomy" id="1553448"/>
    <lineage>
        <taxon>Bacteria</taxon>
        <taxon>Pseudomonadati</taxon>
        <taxon>Pseudomonadota</taxon>
        <taxon>Alphaproteobacteria</taxon>
        <taxon>Rhodobacterales</taxon>
        <taxon>Paracoccaceae</taxon>
        <taxon>Falsigemmobacter</taxon>
    </lineage>
</organism>
<sequence length="268" mass="29106">MKAAVFVDRIAQTATEPFGLGHDRLLSSGHQARSAALIKRVAARLVPLPVVALLAGCRGPLSTLEPMGPAASEIAQLWWAMLIGSALITLLVMGLVWRGFSSRSAEGPSEGFWTRWMGLGFTLTILVLVVGAGIRTGERMQPHPSVDVVRVEAIARQWEWRFRQPGADGELIETRARLYIPAGRPVDVVIRSEDVIHAFWVPQLAGKMDAVPGRENVLRLQADAPGIYQGRSAEFSGVGFAGMVFEVVAWEGQPPAFMDKDPDEGTTE</sequence>
<evidence type="ECO:0000313" key="8">
    <source>
        <dbReference type="Proteomes" id="UP000287168"/>
    </source>
</evidence>
<evidence type="ECO:0000259" key="6">
    <source>
        <dbReference type="PROSITE" id="PS50857"/>
    </source>
</evidence>
<dbReference type="GO" id="GO:0042773">
    <property type="term" value="P:ATP synthesis coupled electron transport"/>
    <property type="evidence" value="ECO:0007669"/>
    <property type="project" value="TreeGrafter"/>
</dbReference>
<proteinExistence type="inferred from homology"/>
<evidence type="ECO:0000256" key="3">
    <source>
        <dbReference type="ARBA" id="ARBA00023136"/>
    </source>
</evidence>
<dbReference type="InterPro" id="IPR002429">
    <property type="entry name" value="CcO_II-like_C"/>
</dbReference>
<dbReference type="SUPFAM" id="SSF49503">
    <property type="entry name" value="Cupredoxins"/>
    <property type="match status" value="1"/>
</dbReference>
<evidence type="ECO:0000256" key="4">
    <source>
        <dbReference type="ARBA" id="ARBA00047816"/>
    </source>
</evidence>
<feature type="transmembrane region" description="Helical" evidence="5">
    <location>
        <begin position="112"/>
        <end position="134"/>
    </location>
</feature>
<keyword evidence="3 5" id="KW-0472">Membrane</keyword>
<name>A0A3S4XL07_9RHOB</name>
<evidence type="ECO:0000256" key="5">
    <source>
        <dbReference type="SAM" id="Phobius"/>
    </source>
</evidence>
<dbReference type="PANTHER" id="PTHR22888">
    <property type="entry name" value="CYTOCHROME C OXIDASE, SUBUNIT II"/>
    <property type="match status" value="1"/>
</dbReference>
<evidence type="ECO:0000313" key="7">
    <source>
        <dbReference type="EMBL" id="RWY38432.1"/>
    </source>
</evidence>
<feature type="domain" description="Cytochrome oxidase subunit II copper A binding" evidence="6">
    <location>
        <begin position="146"/>
        <end position="263"/>
    </location>
</feature>
<dbReference type="Pfam" id="PF00116">
    <property type="entry name" value="COX2"/>
    <property type="match status" value="1"/>
</dbReference>
<evidence type="ECO:0000256" key="1">
    <source>
        <dbReference type="ARBA" id="ARBA00004370"/>
    </source>
</evidence>
<keyword evidence="8" id="KW-1185">Reference proteome</keyword>